<organism evidence="6">
    <name type="scientific">Thrips palmi</name>
    <name type="common">Melon thrips</name>
    <dbReference type="NCBI Taxonomy" id="161013"/>
    <lineage>
        <taxon>Eukaryota</taxon>
        <taxon>Metazoa</taxon>
        <taxon>Ecdysozoa</taxon>
        <taxon>Arthropoda</taxon>
        <taxon>Hexapoda</taxon>
        <taxon>Insecta</taxon>
        <taxon>Pterygota</taxon>
        <taxon>Neoptera</taxon>
        <taxon>Paraneoptera</taxon>
        <taxon>Thysanoptera</taxon>
        <taxon>Terebrantia</taxon>
        <taxon>Thripoidea</taxon>
        <taxon>Thripidae</taxon>
        <taxon>Thrips</taxon>
    </lineage>
</organism>
<feature type="domain" description="CUB" evidence="4">
    <location>
        <begin position="542"/>
        <end position="660"/>
    </location>
</feature>
<dbReference type="InterPro" id="IPR000859">
    <property type="entry name" value="CUB_dom"/>
</dbReference>
<dbReference type="OrthoDB" id="6369184at2759"/>
<evidence type="ECO:0000256" key="1">
    <source>
        <dbReference type="ARBA" id="ARBA00023157"/>
    </source>
</evidence>
<feature type="compositionally biased region" description="Pro residues" evidence="3">
    <location>
        <begin position="686"/>
        <end position="714"/>
    </location>
</feature>
<feature type="domain" description="CUB" evidence="4">
    <location>
        <begin position="129"/>
        <end position="271"/>
    </location>
</feature>
<dbReference type="Pfam" id="PF00431">
    <property type="entry name" value="CUB"/>
    <property type="match status" value="1"/>
</dbReference>
<dbReference type="PANTHER" id="PTHR24255">
    <property type="entry name" value="COMPLEMENT COMPONENT 1, S SUBCOMPONENT-RELATED"/>
    <property type="match status" value="1"/>
</dbReference>
<dbReference type="KEGG" id="tpal:117639702"/>
<protein>
    <submittedName>
        <fullName evidence="6">Uncharacterized protein LOC117639702</fullName>
    </submittedName>
</protein>
<dbReference type="PANTHER" id="PTHR24255:SF31">
    <property type="entry name" value="CUBILIN-LIKE PROTEIN"/>
    <property type="match status" value="1"/>
</dbReference>
<gene>
    <name evidence="6" type="primary">LOC117639702</name>
</gene>
<name>A0A6P8XWP6_THRPL</name>
<keyword evidence="5" id="KW-1185">Reference proteome</keyword>
<dbReference type="InterPro" id="IPR035914">
    <property type="entry name" value="Sperma_CUB_dom_sf"/>
</dbReference>
<evidence type="ECO:0000313" key="6">
    <source>
        <dbReference type="RefSeq" id="XP_034231468.1"/>
    </source>
</evidence>
<dbReference type="SUPFAM" id="SSF49854">
    <property type="entry name" value="Spermadhesin, CUB domain"/>
    <property type="match status" value="3"/>
</dbReference>
<dbReference type="RefSeq" id="XP_034231468.1">
    <property type="nucleotide sequence ID" value="XM_034375577.1"/>
</dbReference>
<dbReference type="Proteomes" id="UP000515158">
    <property type="component" value="Unplaced"/>
</dbReference>
<dbReference type="GO" id="GO:0005615">
    <property type="term" value="C:extracellular space"/>
    <property type="evidence" value="ECO:0007669"/>
    <property type="project" value="TreeGrafter"/>
</dbReference>
<reference evidence="6" key="1">
    <citation type="submission" date="2025-08" db="UniProtKB">
        <authorList>
            <consortium name="RefSeq"/>
        </authorList>
    </citation>
    <scope>IDENTIFICATION</scope>
    <source>
        <tissue evidence="6">Total insect</tissue>
    </source>
</reference>
<keyword evidence="1" id="KW-1015">Disulfide bond</keyword>
<dbReference type="InParanoid" id="A0A6P8XWP6"/>
<proteinExistence type="predicted"/>
<dbReference type="AlphaFoldDB" id="A0A6P8XWP6"/>
<comment type="caution">
    <text evidence="2">Lacks conserved residue(s) required for the propagation of feature annotation.</text>
</comment>
<evidence type="ECO:0000256" key="2">
    <source>
        <dbReference type="PROSITE-ProRule" id="PRU00059"/>
    </source>
</evidence>
<dbReference type="Gene3D" id="2.60.120.290">
    <property type="entry name" value="Spermadhesin, CUB domain"/>
    <property type="match status" value="3"/>
</dbReference>
<evidence type="ECO:0000313" key="5">
    <source>
        <dbReference type="Proteomes" id="UP000515158"/>
    </source>
</evidence>
<dbReference type="PROSITE" id="PS01180">
    <property type="entry name" value="CUB"/>
    <property type="match status" value="2"/>
</dbReference>
<feature type="region of interest" description="Disordered" evidence="3">
    <location>
        <begin position="668"/>
        <end position="717"/>
    </location>
</feature>
<dbReference type="SMART" id="SM00042">
    <property type="entry name" value="CUB"/>
    <property type="match status" value="2"/>
</dbReference>
<dbReference type="GeneID" id="117639702"/>
<evidence type="ECO:0000259" key="4">
    <source>
        <dbReference type="PROSITE" id="PS01180"/>
    </source>
</evidence>
<evidence type="ECO:0000256" key="3">
    <source>
        <dbReference type="SAM" id="MobiDB-lite"/>
    </source>
</evidence>
<dbReference type="CDD" id="cd00041">
    <property type="entry name" value="CUB"/>
    <property type="match status" value="1"/>
</dbReference>
<dbReference type="GO" id="GO:0004252">
    <property type="term" value="F:serine-type endopeptidase activity"/>
    <property type="evidence" value="ECO:0007669"/>
    <property type="project" value="TreeGrafter"/>
</dbReference>
<sequence>MVMRTPVVKLRSAGGGGGGAGGGHCSWELRLPGGRRVCRLRVALLALRLPCGRGALRVGNELLCGGHLGARTLHLPADTRAVPVHYSSVSPNEDDFEALLRLEACDEAGVDAVAEATTAEGRVVSDGDCGGLFPVSQGEPVGLLSPGYPARYPHNKNCLFVLEQRPATKAADGDAACFLDLDFVDFHLASPSASCGAGDRLLVEGVEGAAGGVGVAFCGERSGVTRLPLLPPAPPTRGQPGERGQQPGVRVRFLSDAAGTAAGFRVLATLSPCQHGQHRDQERREPLMPADMKGLSGHGNDSSSGKSLAGIAGIAGLASASLGLPFPAFPAYPAQLPRIQFPAPSLFASFRFSAPQCCGRVHAGPQLFLTSPGFPSGLASGWSSDCVYPVARQLPQTCRLRLVLHHFLLLGTCDKHFLEVGGRRLCGCQSGAQIVSYFRPGEVTQLLRYSRHLLSTGAFIIEVRQEGCGAPALPGGGFGAPGIPGGYPGIPGIPGLPWRARSTDASNGAALLLPVCGAPSYKDWLAGAAAWAGTVPSALLQCPVGVFPFAKCRELRALAGVFTSPRYPDPYPNNARVCYRFPRYPEQCSLEVTFLDFDLEPSPTCNKDYVSLGGATRYCGNTLASTLVMLSFQDSQYVDVLFISDNAINGRGFRANFRQLPCTPVAGPRPLPVEQAGPYQDSGQPERPPLYPEPTTPSSPRTPPPPPRTAPPPTAVCGGDVRQQQFALSSLDVAGHPECEFTVRRVSEDICGLQVLVERMALDCQREHVVVGGSTLCGQKLAGRTVTVDFLGDAVRMVYQGFAEGVQAAQADFLIHVQQVADCLDLDVTPVARFGKAAPDDVSECVVVLDGVLGHLEAPALQPRSPHHLSCSYVFRRRPGRCVLRLDFHDFAIASGPECTESYLALRNHKYCGTDLARTTHGLSFAGATIELPYRLHKDVPSARWNVSYAQLPC</sequence>
<accession>A0A6P8XWP6</accession>